<dbReference type="EMBL" id="CP014136">
    <property type="protein sequence ID" value="ATA18778.1"/>
    <property type="molecule type" value="Genomic_DNA"/>
</dbReference>
<evidence type="ECO:0000313" key="3">
    <source>
        <dbReference type="Proteomes" id="UP000217182"/>
    </source>
</evidence>
<reference evidence="2 3" key="1">
    <citation type="submission" date="2016-01" db="EMBL/GenBank/DDBJ databases">
        <authorList>
            <person name="Oliw E.H."/>
        </authorList>
    </citation>
    <scope>NUCLEOTIDE SEQUENCE [LARGE SCALE GENOMIC DNA]</scope>
    <source>
        <strain evidence="2 3">FRB97</strain>
    </source>
</reference>
<evidence type="ECO:0000256" key="1">
    <source>
        <dbReference type="SAM" id="MobiDB-lite"/>
    </source>
</evidence>
<dbReference type="Proteomes" id="UP000217182">
    <property type="component" value="Chromosome"/>
</dbReference>
<dbReference type="KEGG" id="gqu:AWC35_05135"/>
<protein>
    <submittedName>
        <fullName evidence="2">Uncharacterized protein</fullName>
    </submittedName>
</protein>
<dbReference type="AlphaFoldDB" id="A0A250AXS3"/>
<proteinExistence type="predicted"/>
<feature type="region of interest" description="Disordered" evidence="1">
    <location>
        <begin position="35"/>
        <end position="80"/>
    </location>
</feature>
<organism evidence="2 3">
    <name type="scientific">Gibbsiella quercinecans</name>
    <dbReference type="NCBI Taxonomy" id="929813"/>
    <lineage>
        <taxon>Bacteria</taxon>
        <taxon>Pseudomonadati</taxon>
        <taxon>Pseudomonadota</taxon>
        <taxon>Gammaproteobacteria</taxon>
        <taxon>Enterobacterales</taxon>
        <taxon>Yersiniaceae</taxon>
        <taxon>Gibbsiella</taxon>
    </lineage>
</organism>
<gene>
    <name evidence="2" type="ORF">AWC35_05135</name>
</gene>
<accession>A0A250AXS3</accession>
<keyword evidence="3" id="KW-1185">Reference proteome</keyword>
<sequence>MESPGELRQCHYDTGYKTSFKQIYPPWRWRWENRSLPPFSPAPEPSGTPGNRDAHGTTAPRSASHAPLPGFTRTPAMTIR</sequence>
<name>A0A250AXS3_9GAMM</name>
<evidence type="ECO:0000313" key="2">
    <source>
        <dbReference type="EMBL" id="ATA18778.1"/>
    </source>
</evidence>